<sequence length="215" mass="25083">MFKSTSFNGNTDESNLFKINIQKYLKEKVAKNIETNRVINEEDWLRQSTKDNVQVNILRKVLWYKNTDEKVYSSAENNILDLTELAKDINNPVLFSGNMDLNRFLREARYRHELADKFDISFIDGFGNNYICHFGNVIVFSLRFSDVNFSLLTTKDLFESIEFGKVADKQFVEVKYEASEDDNNVGVLSLNYWMNIKLVDGLPCIKTEIKNKDEE</sequence>
<dbReference type="EMBL" id="CP011030">
    <property type="protein sequence ID" value="ATC89658.1"/>
    <property type="molecule type" value="Genomic_DNA"/>
</dbReference>
<reference evidence="1 2" key="1">
    <citation type="submission" date="2015-06" db="EMBL/GenBank/DDBJ databases">
        <authorList>
            <person name="Xie B.-B."/>
            <person name="Rong J.-C."/>
            <person name="Qin Q.-L."/>
            <person name="Zhang Y.-Z."/>
        </authorList>
    </citation>
    <scope>NUCLEOTIDE SEQUENCE [LARGE SCALE GENOMIC DNA]</scope>
    <source>
        <strain evidence="1 2">KMM 3549</strain>
    </source>
</reference>
<protein>
    <submittedName>
        <fullName evidence="1">Uncharacterized protein</fullName>
    </submittedName>
</protein>
<evidence type="ECO:0000313" key="1">
    <source>
        <dbReference type="EMBL" id="ATC89658.1"/>
    </source>
</evidence>
<dbReference type="RefSeq" id="WP_157066900.1">
    <property type="nucleotide sequence ID" value="NZ_CP011030.1"/>
</dbReference>
<dbReference type="Proteomes" id="UP000217258">
    <property type="component" value="Chromosome I"/>
</dbReference>
<keyword evidence="2" id="KW-1185">Reference proteome</keyword>
<evidence type="ECO:0000313" key="2">
    <source>
        <dbReference type="Proteomes" id="UP000217258"/>
    </source>
</evidence>
<gene>
    <name evidence="1" type="ORF">PISS_a0637</name>
</gene>
<organism evidence="1 2">
    <name type="scientific">Pseudoalteromonas issachenkonii</name>
    <dbReference type="NCBI Taxonomy" id="152297"/>
    <lineage>
        <taxon>Bacteria</taxon>
        <taxon>Pseudomonadati</taxon>
        <taxon>Pseudomonadota</taxon>
        <taxon>Gammaproteobacteria</taxon>
        <taxon>Alteromonadales</taxon>
        <taxon>Pseudoalteromonadaceae</taxon>
        <taxon>Pseudoalteromonas</taxon>
    </lineage>
</organism>
<accession>A0ABN5BXN1</accession>
<proteinExistence type="predicted"/>
<name>A0ABN5BXN1_9GAMM</name>